<dbReference type="AlphaFoldDB" id="A0A8C4PXD1"/>
<dbReference type="GeneTree" id="ENSGT00390000009212"/>
<sequence length="177" mass="20674">MASSSRRKMRLSNNLLKMKFMQRYLTEEAKQDLEQREKRIISDEHWYLDLPELAKNEALCVENVSFSTCEQLLFGRMSFHGFNPEVEQLCKRLNASQETTSEEEDDDNEKDISDAEMARRYQSVVETIGKKFQNKRQRSRHPDDDDGEEEEDDGAGGESRNKSRLGATKKKFLRPTD</sequence>
<dbReference type="Ensembl" id="ENSEBUT00000002950.1">
    <property type="protein sequence ID" value="ENSEBUP00000002594.1"/>
    <property type="gene ID" value="ENSEBUG00000001994.1"/>
</dbReference>
<dbReference type="Pfam" id="PF10175">
    <property type="entry name" value="MPP6"/>
    <property type="match status" value="1"/>
</dbReference>
<feature type="compositionally biased region" description="Basic and acidic residues" evidence="1">
    <location>
        <begin position="110"/>
        <end position="119"/>
    </location>
</feature>
<accession>A0A8C4PXD1</accession>
<proteinExistence type="predicted"/>
<dbReference type="InterPro" id="IPR019324">
    <property type="entry name" value="MPP6"/>
</dbReference>
<dbReference type="PANTHER" id="PTHR13582:SF0">
    <property type="entry name" value="M-PHASE PHOSPHOPROTEIN 6"/>
    <property type="match status" value="1"/>
</dbReference>
<keyword evidence="3" id="KW-1185">Reference proteome</keyword>
<evidence type="ECO:0000313" key="2">
    <source>
        <dbReference type="Ensembl" id="ENSEBUP00000002594.1"/>
    </source>
</evidence>
<dbReference type="PANTHER" id="PTHR13582">
    <property type="entry name" value="M-PHASE PHOSPHOPROTEIN 6"/>
    <property type="match status" value="1"/>
</dbReference>
<evidence type="ECO:0000256" key="1">
    <source>
        <dbReference type="SAM" id="MobiDB-lite"/>
    </source>
</evidence>
<feature type="compositionally biased region" description="Acidic residues" evidence="1">
    <location>
        <begin position="144"/>
        <end position="155"/>
    </location>
</feature>
<organism evidence="2 3">
    <name type="scientific">Eptatretus burgeri</name>
    <name type="common">Inshore hagfish</name>
    <dbReference type="NCBI Taxonomy" id="7764"/>
    <lineage>
        <taxon>Eukaryota</taxon>
        <taxon>Metazoa</taxon>
        <taxon>Chordata</taxon>
        <taxon>Craniata</taxon>
        <taxon>Vertebrata</taxon>
        <taxon>Cyclostomata</taxon>
        <taxon>Myxini</taxon>
        <taxon>Myxiniformes</taxon>
        <taxon>Myxinidae</taxon>
        <taxon>Eptatretinae</taxon>
        <taxon>Eptatretus</taxon>
    </lineage>
</organism>
<dbReference type="GO" id="GO:0000460">
    <property type="term" value="P:maturation of 5.8S rRNA"/>
    <property type="evidence" value="ECO:0007669"/>
    <property type="project" value="TreeGrafter"/>
</dbReference>
<feature type="compositionally biased region" description="Acidic residues" evidence="1">
    <location>
        <begin position="100"/>
        <end position="109"/>
    </location>
</feature>
<dbReference type="Proteomes" id="UP000694388">
    <property type="component" value="Unplaced"/>
</dbReference>
<feature type="compositionally biased region" description="Basic residues" evidence="1">
    <location>
        <begin position="167"/>
        <end position="177"/>
    </location>
</feature>
<evidence type="ECO:0000313" key="3">
    <source>
        <dbReference type="Proteomes" id="UP000694388"/>
    </source>
</evidence>
<reference evidence="2" key="2">
    <citation type="submission" date="2025-09" db="UniProtKB">
        <authorList>
            <consortium name="Ensembl"/>
        </authorList>
    </citation>
    <scope>IDENTIFICATION</scope>
</reference>
<feature type="region of interest" description="Disordered" evidence="1">
    <location>
        <begin position="93"/>
        <end position="177"/>
    </location>
</feature>
<protein>
    <submittedName>
        <fullName evidence="2">M-phase phosphoprotein 6</fullName>
    </submittedName>
</protein>
<name>A0A8C4PXD1_EPTBU</name>
<dbReference type="OMA" id="GSMKKKF"/>
<reference evidence="2" key="1">
    <citation type="submission" date="2025-08" db="UniProtKB">
        <authorList>
            <consortium name="Ensembl"/>
        </authorList>
    </citation>
    <scope>IDENTIFICATION</scope>
</reference>